<evidence type="ECO:0000256" key="2">
    <source>
        <dbReference type="ARBA" id="ARBA00006787"/>
    </source>
</evidence>
<sequence length="375" mass="40790">MVVLPVEVPSELLSLQNIQPLITTDTTGAEGPSSTGNTSIDPLHPVIEEATQNIMANIIPATPAPTDIAQPATTAIQSTPASRLLKRRASYISPAATALAGAQPRRASAPSLPVMIYNELDKAIDRFLDPPELRPLVDPKRVLSGNFAPVPELPPTRCRVVRGSIPPCLAGGAYIRNGPNPQHHLPGRTYHLFDGDGMLHPPPLLPAPSSTLFSDPVLCSSYVHTNKYLLEREARLPVFPNYFAGLQGVAGLARALVMTARSLTGQINMSRGFGLANTSVILFMECTYALWESDLPYAVRINPSTGEVTTLGRSDFDDQLTIGMTAHPKKDPVTGELFAFRYIQSSVMHDFAITERYAIFPERQLIMKPTEYKKS</sequence>
<dbReference type="GO" id="GO:0016121">
    <property type="term" value="P:carotene catabolic process"/>
    <property type="evidence" value="ECO:0007669"/>
    <property type="project" value="TreeGrafter"/>
</dbReference>
<proteinExistence type="inferred from homology"/>
<dbReference type="EMBL" id="SPHZ02000002">
    <property type="protein sequence ID" value="KAF0930381.1"/>
    <property type="molecule type" value="Genomic_DNA"/>
</dbReference>
<protein>
    <submittedName>
        <fullName evidence="9">Uncharacterized protein</fullName>
    </submittedName>
</protein>
<dbReference type="GO" id="GO:0009570">
    <property type="term" value="C:chloroplast stroma"/>
    <property type="evidence" value="ECO:0007669"/>
    <property type="project" value="TreeGrafter"/>
</dbReference>
<evidence type="ECO:0000256" key="7">
    <source>
        <dbReference type="ARBA" id="ARBA00023004"/>
    </source>
</evidence>
<dbReference type="Proteomes" id="UP000479710">
    <property type="component" value="Unassembled WGS sequence"/>
</dbReference>
<gene>
    <name evidence="9" type="ORF">E2562_032271</name>
</gene>
<name>A0A6G1F0I3_9ORYZ</name>
<feature type="binding site" evidence="8">
    <location>
        <position position="327"/>
    </location>
    <ligand>
        <name>Fe cation</name>
        <dbReference type="ChEBI" id="CHEBI:24875"/>
        <note>catalytic</note>
    </ligand>
</feature>
<keyword evidence="5" id="KW-0809">Transit peptide</keyword>
<dbReference type="GO" id="GO:0010436">
    <property type="term" value="F:carotenoid dioxygenase activity"/>
    <property type="evidence" value="ECO:0007669"/>
    <property type="project" value="TreeGrafter"/>
</dbReference>
<evidence type="ECO:0000313" key="10">
    <source>
        <dbReference type="Proteomes" id="UP000479710"/>
    </source>
</evidence>
<comment type="similarity">
    <text evidence="2">Belongs to the carotenoid oxygenase family.</text>
</comment>
<evidence type="ECO:0000256" key="5">
    <source>
        <dbReference type="ARBA" id="ARBA00022946"/>
    </source>
</evidence>
<evidence type="ECO:0000256" key="3">
    <source>
        <dbReference type="ARBA" id="ARBA00022640"/>
    </source>
</evidence>
<accession>A0A6G1F0I3</accession>
<dbReference type="InterPro" id="IPR004294">
    <property type="entry name" value="Carotenoid_Oase"/>
</dbReference>
<dbReference type="Pfam" id="PF03055">
    <property type="entry name" value="RPE65"/>
    <property type="match status" value="1"/>
</dbReference>
<dbReference type="PANTHER" id="PTHR10543">
    <property type="entry name" value="BETA-CAROTENE DIOXYGENASE"/>
    <property type="match status" value="1"/>
</dbReference>
<evidence type="ECO:0000256" key="1">
    <source>
        <dbReference type="ARBA" id="ARBA00004229"/>
    </source>
</evidence>
<reference evidence="9 10" key="1">
    <citation type="submission" date="2019-11" db="EMBL/GenBank/DDBJ databases">
        <title>Whole genome sequence of Oryza granulata.</title>
        <authorList>
            <person name="Li W."/>
        </authorList>
    </citation>
    <scope>NUCLEOTIDE SEQUENCE [LARGE SCALE GENOMIC DNA]</scope>
    <source>
        <strain evidence="10">cv. Menghai</strain>
        <tissue evidence="9">Leaf</tissue>
    </source>
</reference>
<evidence type="ECO:0000256" key="4">
    <source>
        <dbReference type="ARBA" id="ARBA00022723"/>
    </source>
</evidence>
<evidence type="ECO:0000256" key="8">
    <source>
        <dbReference type="PIRSR" id="PIRSR604294-1"/>
    </source>
</evidence>
<keyword evidence="4 8" id="KW-0479">Metal-binding</keyword>
<organism evidence="9 10">
    <name type="scientific">Oryza meyeriana var. granulata</name>
    <dbReference type="NCBI Taxonomy" id="110450"/>
    <lineage>
        <taxon>Eukaryota</taxon>
        <taxon>Viridiplantae</taxon>
        <taxon>Streptophyta</taxon>
        <taxon>Embryophyta</taxon>
        <taxon>Tracheophyta</taxon>
        <taxon>Spermatophyta</taxon>
        <taxon>Magnoliopsida</taxon>
        <taxon>Liliopsida</taxon>
        <taxon>Poales</taxon>
        <taxon>Poaceae</taxon>
        <taxon>BOP clade</taxon>
        <taxon>Oryzoideae</taxon>
        <taxon>Oryzeae</taxon>
        <taxon>Oryzinae</taxon>
        <taxon>Oryza</taxon>
        <taxon>Oryza meyeriana</taxon>
    </lineage>
</organism>
<comment type="subcellular location">
    <subcellularLocation>
        <location evidence="1">Plastid</location>
        <location evidence="1">Chloroplast</location>
    </subcellularLocation>
</comment>
<dbReference type="PANTHER" id="PTHR10543:SF46">
    <property type="entry name" value="CAROTENOID CLEAVAGE DIOXYGENASE 4, CHLOROPLASTIC-RELATED"/>
    <property type="match status" value="1"/>
</dbReference>
<keyword evidence="6" id="KW-0560">Oxidoreductase</keyword>
<keyword evidence="10" id="KW-1185">Reference proteome</keyword>
<evidence type="ECO:0000256" key="6">
    <source>
        <dbReference type="ARBA" id="ARBA00022964"/>
    </source>
</evidence>
<comment type="cofactor">
    <cofactor evidence="8">
        <name>Fe(2+)</name>
        <dbReference type="ChEBI" id="CHEBI:29033"/>
    </cofactor>
    <text evidence="8">Binds 1 Fe(2+) ion per subunit.</text>
</comment>
<keyword evidence="7 8" id="KW-0408">Iron</keyword>
<dbReference type="GO" id="GO:0046872">
    <property type="term" value="F:metal ion binding"/>
    <property type="evidence" value="ECO:0007669"/>
    <property type="project" value="UniProtKB-KW"/>
</dbReference>
<comment type="caution">
    <text evidence="9">The sequence shown here is derived from an EMBL/GenBank/DDBJ whole genome shotgun (WGS) entry which is preliminary data.</text>
</comment>
<evidence type="ECO:0000313" key="9">
    <source>
        <dbReference type="EMBL" id="KAF0930381.1"/>
    </source>
</evidence>
<dbReference type="OrthoDB" id="1069523at2759"/>
<keyword evidence="6" id="KW-0223">Dioxygenase</keyword>
<keyword evidence="3" id="KW-0934">Plastid</keyword>
<dbReference type="AlphaFoldDB" id="A0A6G1F0I3"/>